<dbReference type="EMBL" id="AJIL01000034">
    <property type="protein sequence ID" value="KNF00833.1"/>
    <property type="molecule type" value="Genomic_DNA"/>
</dbReference>
<keyword evidence="2" id="KW-1185">Reference proteome</keyword>
<gene>
    <name evidence="1" type="ORF">PSTG_05966</name>
</gene>
<accession>A0A0L0VNG8</accession>
<dbReference type="AlphaFoldDB" id="A0A0L0VNG8"/>
<dbReference type="OrthoDB" id="3264316at2759"/>
<dbReference type="Proteomes" id="UP000054564">
    <property type="component" value="Unassembled WGS sequence"/>
</dbReference>
<evidence type="ECO:0000313" key="2">
    <source>
        <dbReference type="Proteomes" id="UP000054564"/>
    </source>
</evidence>
<evidence type="ECO:0000313" key="1">
    <source>
        <dbReference type="EMBL" id="KNF00833.1"/>
    </source>
</evidence>
<protein>
    <submittedName>
        <fullName evidence="1">Uncharacterized protein</fullName>
    </submittedName>
</protein>
<sequence length="57" mass="6633">MPTKNKTYLDKVLNWDKIIIATALNLCFRLSISQVGFPSHHSCTQKLPQELYNQKKK</sequence>
<comment type="caution">
    <text evidence="1">The sequence shown here is derived from an EMBL/GenBank/DDBJ whole genome shotgun (WGS) entry which is preliminary data.</text>
</comment>
<organism evidence="1 2">
    <name type="scientific">Puccinia striiformis f. sp. tritici PST-78</name>
    <dbReference type="NCBI Taxonomy" id="1165861"/>
    <lineage>
        <taxon>Eukaryota</taxon>
        <taxon>Fungi</taxon>
        <taxon>Dikarya</taxon>
        <taxon>Basidiomycota</taxon>
        <taxon>Pucciniomycotina</taxon>
        <taxon>Pucciniomycetes</taxon>
        <taxon>Pucciniales</taxon>
        <taxon>Pucciniaceae</taxon>
        <taxon>Puccinia</taxon>
    </lineage>
</organism>
<reference evidence="2" key="1">
    <citation type="submission" date="2014-03" db="EMBL/GenBank/DDBJ databases">
        <title>The Genome Sequence of Puccinia striiformis f. sp. tritici PST-78.</title>
        <authorList>
            <consortium name="The Broad Institute Genome Sequencing Platform"/>
            <person name="Cuomo C."/>
            <person name="Hulbert S."/>
            <person name="Chen X."/>
            <person name="Walker B."/>
            <person name="Young S.K."/>
            <person name="Zeng Q."/>
            <person name="Gargeya S."/>
            <person name="Fitzgerald M."/>
            <person name="Haas B."/>
            <person name="Abouelleil A."/>
            <person name="Alvarado L."/>
            <person name="Arachchi H.M."/>
            <person name="Berlin A.M."/>
            <person name="Chapman S.B."/>
            <person name="Goldberg J."/>
            <person name="Griggs A."/>
            <person name="Gujja S."/>
            <person name="Hansen M."/>
            <person name="Howarth C."/>
            <person name="Imamovic A."/>
            <person name="Larimer J."/>
            <person name="McCowan C."/>
            <person name="Montmayeur A."/>
            <person name="Murphy C."/>
            <person name="Neiman D."/>
            <person name="Pearson M."/>
            <person name="Priest M."/>
            <person name="Roberts A."/>
            <person name="Saif S."/>
            <person name="Shea T."/>
            <person name="Sisk P."/>
            <person name="Sykes S."/>
            <person name="Wortman J."/>
            <person name="Nusbaum C."/>
            <person name="Birren B."/>
        </authorList>
    </citation>
    <scope>NUCLEOTIDE SEQUENCE [LARGE SCALE GENOMIC DNA]</scope>
    <source>
        <strain evidence="2">race PST-78</strain>
    </source>
</reference>
<proteinExistence type="predicted"/>
<name>A0A0L0VNG8_9BASI</name>